<keyword evidence="3 4" id="KW-0627">Porphyrin biosynthesis</keyword>
<evidence type="ECO:0000313" key="11">
    <source>
        <dbReference type="EMBL" id="NHF59651.1"/>
    </source>
</evidence>
<name>A0A967B021_9FLAO</name>
<accession>A0A967B021</accession>
<dbReference type="Gene3D" id="3.40.50.720">
    <property type="entry name" value="NAD(P)-binding Rossmann-like Domain"/>
    <property type="match status" value="1"/>
</dbReference>
<dbReference type="HAMAP" id="MF_00087">
    <property type="entry name" value="Glu_tRNA_reductase"/>
    <property type="match status" value="1"/>
</dbReference>
<dbReference type="GO" id="GO:0050661">
    <property type="term" value="F:NADP binding"/>
    <property type="evidence" value="ECO:0007669"/>
    <property type="project" value="InterPro"/>
</dbReference>
<proteinExistence type="inferred from homology"/>
<dbReference type="InterPro" id="IPR036343">
    <property type="entry name" value="GluRdtase_N_sf"/>
</dbReference>
<dbReference type="PIRSF" id="PIRSF000445">
    <property type="entry name" value="4pyrrol_synth_GluRdtase"/>
    <property type="match status" value="1"/>
</dbReference>
<evidence type="ECO:0000259" key="10">
    <source>
        <dbReference type="Pfam" id="PF05201"/>
    </source>
</evidence>
<evidence type="ECO:0000256" key="3">
    <source>
        <dbReference type="ARBA" id="ARBA00023244"/>
    </source>
</evidence>
<feature type="binding site" evidence="4 6">
    <location>
        <begin position="117"/>
        <end position="119"/>
    </location>
    <ligand>
        <name>substrate</name>
    </ligand>
</feature>
<comment type="catalytic activity">
    <reaction evidence="4">
        <text>(S)-4-amino-5-oxopentanoate + tRNA(Glu) + NADP(+) = L-glutamyl-tRNA(Glu) + NADPH + H(+)</text>
        <dbReference type="Rhea" id="RHEA:12344"/>
        <dbReference type="Rhea" id="RHEA-COMP:9663"/>
        <dbReference type="Rhea" id="RHEA-COMP:9680"/>
        <dbReference type="ChEBI" id="CHEBI:15378"/>
        <dbReference type="ChEBI" id="CHEBI:57501"/>
        <dbReference type="ChEBI" id="CHEBI:57783"/>
        <dbReference type="ChEBI" id="CHEBI:58349"/>
        <dbReference type="ChEBI" id="CHEBI:78442"/>
        <dbReference type="ChEBI" id="CHEBI:78520"/>
        <dbReference type="EC" id="1.2.1.70"/>
    </reaction>
</comment>
<dbReference type="AlphaFoldDB" id="A0A967B021"/>
<dbReference type="Pfam" id="PF01488">
    <property type="entry name" value="Shikimate_DH"/>
    <property type="match status" value="1"/>
</dbReference>
<keyword evidence="1 4" id="KW-0521">NADP</keyword>
<evidence type="ECO:0000256" key="8">
    <source>
        <dbReference type="PIRSR" id="PIRSR000445-4"/>
    </source>
</evidence>
<dbReference type="RefSeq" id="WP_166204853.1">
    <property type="nucleotide sequence ID" value="NZ_VIKU02000002.1"/>
</dbReference>
<comment type="miscellaneous">
    <text evidence="4">During catalysis, the active site Cys acts as a nucleophile attacking the alpha-carbonyl group of tRNA-bound glutamate with the formation of a thioester intermediate between enzyme and glutamate, and the concomitant release of tRNA(Glu). The thioester intermediate is finally reduced by direct hydride transfer from NADPH, to form the product GSA.</text>
</comment>
<comment type="pathway">
    <text evidence="4">Porphyrin-containing compound metabolism; protoporphyrin-IX biosynthesis; 5-aminolevulinate from L-glutamyl-tRNA(Glu): step 1/2.</text>
</comment>
<protein>
    <recommendedName>
        <fullName evidence="4">Glutamyl-tRNA reductase</fullName>
        <shortName evidence="4">GluTR</shortName>
        <ecNumber evidence="4">1.2.1.70</ecNumber>
    </recommendedName>
</protein>
<dbReference type="PANTHER" id="PTHR43013">
    <property type="entry name" value="GLUTAMYL-TRNA REDUCTASE"/>
    <property type="match status" value="1"/>
</dbReference>
<keyword evidence="12" id="KW-1185">Reference proteome</keyword>
<dbReference type="InterPro" id="IPR015895">
    <property type="entry name" value="4pyrrol_synth_GluRdtase_N"/>
</dbReference>
<evidence type="ECO:0000256" key="7">
    <source>
        <dbReference type="PIRSR" id="PIRSR000445-3"/>
    </source>
</evidence>
<comment type="subunit">
    <text evidence="4">Homodimer.</text>
</comment>
<feature type="binding site" evidence="4 6">
    <location>
        <begin position="52"/>
        <end position="55"/>
    </location>
    <ligand>
        <name>substrate</name>
    </ligand>
</feature>
<feature type="binding site" evidence="4 6">
    <location>
        <position position="112"/>
    </location>
    <ligand>
        <name>substrate</name>
    </ligand>
</feature>
<dbReference type="GO" id="GO:0019353">
    <property type="term" value="P:protoporphyrinogen IX biosynthetic process from glutamate"/>
    <property type="evidence" value="ECO:0007669"/>
    <property type="project" value="TreeGrafter"/>
</dbReference>
<dbReference type="PANTHER" id="PTHR43013:SF1">
    <property type="entry name" value="GLUTAMYL-TRNA REDUCTASE"/>
    <property type="match status" value="1"/>
</dbReference>
<dbReference type="GO" id="GO:0008883">
    <property type="term" value="F:glutamyl-tRNA reductase activity"/>
    <property type="evidence" value="ECO:0007669"/>
    <property type="project" value="UniProtKB-UniRule"/>
</dbReference>
<feature type="site" description="Important for activity" evidence="4 8">
    <location>
        <position position="102"/>
    </location>
</feature>
<evidence type="ECO:0000256" key="5">
    <source>
        <dbReference type="PIRSR" id="PIRSR000445-1"/>
    </source>
</evidence>
<feature type="binding site" evidence="4 7">
    <location>
        <begin position="194"/>
        <end position="199"/>
    </location>
    <ligand>
        <name>NADP(+)</name>
        <dbReference type="ChEBI" id="CHEBI:58349"/>
    </ligand>
</feature>
<dbReference type="Pfam" id="PF05201">
    <property type="entry name" value="GlutR_N"/>
    <property type="match status" value="1"/>
</dbReference>
<evidence type="ECO:0000313" key="12">
    <source>
        <dbReference type="Proteomes" id="UP000707206"/>
    </source>
</evidence>
<comment type="function">
    <text evidence="4">Catalyzes the NADPH-dependent reduction of glutamyl-tRNA(Glu) to glutamate 1-semialdehyde (GSA).</text>
</comment>
<dbReference type="SUPFAM" id="SSF69742">
    <property type="entry name" value="Glutamyl tRNA-reductase catalytic, N-terminal domain"/>
    <property type="match status" value="1"/>
</dbReference>
<dbReference type="EMBL" id="VIKU02000002">
    <property type="protein sequence ID" value="NHF59651.1"/>
    <property type="molecule type" value="Genomic_DNA"/>
</dbReference>
<evidence type="ECO:0000256" key="6">
    <source>
        <dbReference type="PIRSR" id="PIRSR000445-2"/>
    </source>
</evidence>
<comment type="similarity">
    <text evidence="4">Belongs to the glutamyl-tRNA reductase family.</text>
</comment>
<feature type="binding site" evidence="4 6">
    <location>
        <position position="123"/>
    </location>
    <ligand>
        <name>substrate</name>
    </ligand>
</feature>
<comment type="domain">
    <text evidence="4">Possesses an unusual extended V-shaped dimeric structure with each monomer consisting of three distinct domains arranged along a curved 'spinal' alpha-helix. The N-terminal catalytic domain specifically recognizes the glutamate moiety of the substrate. The second domain is the NADPH-binding domain, and the third C-terminal domain is responsible for dimerization.</text>
</comment>
<dbReference type="SUPFAM" id="SSF51735">
    <property type="entry name" value="NAD(P)-binding Rossmann-fold domains"/>
    <property type="match status" value="1"/>
</dbReference>
<dbReference type="InterPro" id="IPR006151">
    <property type="entry name" value="Shikm_DH/Glu-tRNA_Rdtase"/>
</dbReference>
<reference evidence="11" key="1">
    <citation type="submission" date="2019-07" db="EMBL/GenBank/DDBJ databases">
        <authorList>
            <person name="De-Chao Zhang Q."/>
        </authorList>
    </citation>
    <scope>NUCLEOTIDE SEQUENCE</scope>
    <source>
        <strain evidence="11">TP-CH-4</strain>
    </source>
</reference>
<reference evidence="11" key="2">
    <citation type="submission" date="2020-03" db="EMBL/GenBank/DDBJ databases">
        <title>Flavobacteriaceae bacterium strain TP-CH-4, a member of the family Flavobacteriaceae isolated from a deep-sea seamount.</title>
        <authorList>
            <person name="Zhang D.-C."/>
        </authorList>
    </citation>
    <scope>NUCLEOTIDE SEQUENCE</scope>
    <source>
        <strain evidence="11">TP-CH-4</strain>
    </source>
</reference>
<organism evidence="11 12">
    <name type="scientific">Pelagihabitans pacificus</name>
    <dbReference type="NCBI Taxonomy" id="2696054"/>
    <lineage>
        <taxon>Bacteria</taxon>
        <taxon>Pseudomonadati</taxon>
        <taxon>Bacteroidota</taxon>
        <taxon>Flavobacteriia</taxon>
        <taxon>Flavobacteriales</taxon>
        <taxon>Flavobacteriaceae</taxon>
        <taxon>Pelagihabitans</taxon>
    </lineage>
</organism>
<sequence length="404" mass="46326">MANELRYLSISHKTASIRNREKFYIADNYKVEVIKQLVTTFPDITGLLLLVTCNRTELYFESDTTSSTSLLNFLIPLLLGKNTSGYHRFFETSDTTEISAGHLLDVSSGLVSKVKGDAEIIYQIKKAYNRAISLDLQGSLLERAMQTVFKTHKRIRNETHFRDGTTSVAYKALKMISDTYGKTKAKHKKILFIGAGDIVRQLFKYNEKFGFENIYIANRTKSRAVSLMERYRCKWFDWDKVVVNDFQDFEIVLSAVANCHHLITGTAANSNARLFLDLALPGNIEPSIGDIANINFYDLDTISSEIEDNKEKRLAAIEQVYGIKEEELAEFRKWREQAPLRELLAAYKVILNDSIKKRLTTQKEPSDDSRISLITNRVMRKLMKYPDTSGWTEKVEMLVAEHLQ</sequence>
<dbReference type="InterPro" id="IPR036291">
    <property type="entry name" value="NAD(P)-bd_dom_sf"/>
</dbReference>
<keyword evidence="2 4" id="KW-0560">Oxidoreductase</keyword>
<evidence type="ECO:0000259" key="9">
    <source>
        <dbReference type="Pfam" id="PF01488"/>
    </source>
</evidence>
<dbReference type="InterPro" id="IPR000343">
    <property type="entry name" value="4pyrrol_synth_GluRdtase"/>
</dbReference>
<dbReference type="Proteomes" id="UP000707206">
    <property type="component" value="Unassembled WGS sequence"/>
</dbReference>
<evidence type="ECO:0000256" key="2">
    <source>
        <dbReference type="ARBA" id="ARBA00023002"/>
    </source>
</evidence>
<feature type="domain" description="Glutamyl-tRNA reductase N-terminal" evidence="10">
    <location>
        <begin position="9"/>
        <end position="159"/>
    </location>
</feature>
<dbReference type="Gene3D" id="3.30.460.30">
    <property type="entry name" value="Glutamyl-tRNA reductase, N-terminal domain"/>
    <property type="match status" value="1"/>
</dbReference>
<evidence type="ECO:0000256" key="1">
    <source>
        <dbReference type="ARBA" id="ARBA00022857"/>
    </source>
</evidence>
<dbReference type="EC" id="1.2.1.70" evidence="4"/>
<comment type="caution">
    <text evidence="11">The sequence shown here is derived from an EMBL/GenBank/DDBJ whole genome shotgun (WGS) entry which is preliminary data.</text>
</comment>
<feature type="active site" description="Nucleophile" evidence="4 5">
    <location>
        <position position="53"/>
    </location>
</feature>
<feature type="domain" description="Quinate/shikimate 5-dehydrogenase/glutamyl-tRNA reductase" evidence="9">
    <location>
        <begin position="184"/>
        <end position="302"/>
    </location>
</feature>
<gene>
    <name evidence="4" type="primary">hemA</name>
    <name evidence="11" type="ORF">FK220_009885</name>
</gene>
<evidence type="ECO:0000256" key="4">
    <source>
        <dbReference type="HAMAP-Rule" id="MF_00087"/>
    </source>
</evidence>